<evidence type="ECO:0008006" key="3">
    <source>
        <dbReference type="Google" id="ProtNLM"/>
    </source>
</evidence>
<dbReference type="PANTHER" id="PTHR21679">
    <property type="entry name" value="DOMAIN OF UNKNOWN FUNCTION DB DOMAIN-CONTAINING PROTEIN-RELATED"/>
    <property type="match status" value="1"/>
</dbReference>
<dbReference type="EMBL" id="KN716241">
    <property type="protein sequence ID" value="KJH49240.1"/>
    <property type="molecule type" value="Genomic_DNA"/>
</dbReference>
<sequence>AFQIFIKPLRPLPPANKSVTNRFHSTSTSPHPISTGSHVTLIKPPTQLTSSTTPQTINEQCGVAPLFKPCVTSEQASHALMECCRRKNMPPGCLSLCRYDITQAEVSCKRIHS</sequence>
<reference evidence="1 2" key="1">
    <citation type="submission" date="2013-11" db="EMBL/GenBank/DDBJ databases">
        <title>Draft genome of the bovine lungworm Dictyocaulus viviparus.</title>
        <authorList>
            <person name="Mitreva M."/>
        </authorList>
    </citation>
    <scope>NUCLEOTIDE SEQUENCE [LARGE SCALE GENOMIC DNA]</scope>
    <source>
        <strain evidence="1 2">HannoverDv2000</strain>
    </source>
</reference>
<reference evidence="2" key="2">
    <citation type="journal article" date="2016" name="Sci. Rep.">
        <title>Dictyocaulus viviparus genome, variome and transcriptome elucidate lungworm biology and support future intervention.</title>
        <authorList>
            <person name="McNulty S.N."/>
            <person name="Strube C."/>
            <person name="Rosa B.A."/>
            <person name="Martin J.C."/>
            <person name="Tyagi R."/>
            <person name="Choi Y.J."/>
            <person name="Wang Q."/>
            <person name="Hallsworth Pepin K."/>
            <person name="Zhang X."/>
            <person name="Ozersky P."/>
            <person name="Wilson R.K."/>
            <person name="Sternberg P.W."/>
            <person name="Gasser R.B."/>
            <person name="Mitreva M."/>
        </authorList>
    </citation>
    <scope>NUCLEOTIDE SEQUENCE [LARGE SCALE GENOMIC DNA]</scope>
    <source>
        <strain evidence="2">HannoverDv2000</strain>
    </source>
</reference>
<dbReference type="Proteomes" id="UP000053766">
    <property type="component" value="Unassembled WGS sequence"/>
</dbReference>
<dbReference type="OrthoDB" id="5872752at2759"/>
<dbReference type="AlphaFoldDB" id="A0A0D8XXP1"/>
<evidence type="ECO:0000313" key="2">
    <source>
        <dbReference type="Proteomes" id="UP000053766"/>
    </source>
</evidence>
<accession>A0A0D8XXP1</accession>
<gene>
    <name evidence="1" type="ORF">DICVIV_04620</name>
</gene>
<keyword evidence="2" id="KW-1185">Reference proteome</keyword>
<evidence type="ECO:0000313" key="1">
    <source>
        <dbReference type="EMBL" id="KJH49240.1"/>
    </source>
</evidence>
<protein>
    <recommendedName>
        <fullName evidence="3">Domain of unknown function DB domain-containing protein</fullName>
    </recommendedName>
</protein>
<proteinExistence type="predicted"/>
<feature type="non-terminal residue" evidence="1">
    <location>
        <position position="1"/>
    </location>
</feature>
<name>A0A0D8XXP1_DICVI</name>
<dbReference type="PANTHER" id="PTHR21679:SF5">
    <property type="entry name" value="DOMAIN OF UNKNOWN FUNCTION DB DOMAIN-CONTAINING PROTEIN"/>
    <property type="match status" value="1"/>
</dbReference>
<organism evidence="1 2">
    <name type="scientific">Dictyocaulus viviparus</name>
    <name type="common">Bovine lungworm</name>
    <dbReference type="NCBI Taxonomy" id="29172"/>
    <lineage>
        <taxon>Eukaryota</taxon>
        <taxon>Metazoa</taxon>
        <taxon>Ecdysozoa</taxon>
        <taxon>Nematoda</taxon>
        <taxon>Chromadorea</taxon>
        <taxon>Rhabditida</taxon>
        <taxon>Rhabditina</taxon>
        <taxon>Rhabditomorpha</taxon>
        <taxon>Strongyloidea</taxon>
        <taxon>Metastrongylidae</taxon>
        <taxon>Dictyocaulus</taxon>
    </lineage>
</organism>